<dbReference type="AlphaFoldDB" id="A0ABD7G0Y1"/>
<protein>
    <submittedName>
        <fullName evidence="2">Four helix bundle protein</fullName>
    </submittedName>
</protein>
<evidence type="ECO:0000313" key="3">
    <source>
        <dbReference type="Proteomes" id="UP000253075"/>
    </source>
</evidence>
<dbReference type="Pfam" id="PF22296">
    <property type="entry name" value="bAvd"/>
    <property type="match status" value="1"/>
</dbReference>
<evidence type="ECO:0000313" key="2">
    <source>
        <dbReference type="EMBL" id="RCF42757.1"/>
    </source>
</evidence>
<feature type="domain" description="bAvd-like" evidence="1">
    <location>
        <begin position="10"/>
        <end position="125"/>
    </location>
</feature>
<evidence type="ECO:0000259" key="1">
    <source>
        <dbReference type="Pfam" id="PF22296"/>
    </source>
</evidence>
<name>A0ABD7G0Y1_AERHY</name>
<dbReference type="InterPro" id="IPR036583">
    <property type="entry name" value="23S_rRNA_IVS_sf"/>
</dbReference>
<reference evidence="3" key="2">
    <citation type="submission" date="2018-02" db="EMBL/GenBank/DDBJ databases">
        <title>Phenotypic characterization and whole genome analysis of multidrug-resistant, extended-spectrum beta-lactamase-producing bacteria isolated from dogs in Germany.</title>
        <authorList>
            <person name="Williamson C."/>
        </authorList>
    </citation>
    <scope>NUCLEOTIDE SEQUENCE [LARGE SCALE GENOMIC DNA]</scope>
    <source>
        <strain evidence="3">AFG_SD03_1510_Ahy_093</strain>
    </source>
</reference>
<dbReference type="NCBIfam" id="TIGR02436">
    <property type="entry name" value="four helix bundle protein"/>
    <property type="match status" value="1"/>
</dbReference>
<comment type="caution">
    <text evidence="2">The sequence shown here is derived from an EMBL/GenBank/DDBJ whole genome shotgun (WGS) entry which is preliminary data.</text>
</comment>
<dbReference type="InterPro" id="IPR012657">
    <property type="entry name" value="23S_rRNA-intervening_sequence"/>
</dbReference>
<reference evidence="2 3" key="1">
    <citation type="journal article" date="2018" name="PLoS ONE">
        <title>Phenotypic characterization and whole genome analysis of extended-spectrum beta-lactamase-producing bacteria isolated from dogs in Germany.</title>
        <authorList>
            <person name="Boehmer T."/>
            <person name="Vogler A.J."/>
            <person name="Thomas A."/>
            <person name="Sauer S."/>
            <person name="Hergenroether M."/>
            <person name="Straubinger R.K."/>
            <person name="Birdsell D."/>
            <person name="Keim P."/>
            <person name="Sahl J.W."/>
            <person name="Williamson C.H."/>
            <person name="Riehm J.M."/>
        </authorList>
    </citation>
    <scope>NUCLEOTIDE SEQUENCE [LARGE SCALE GENOMIC DNA]</scope>
    <source>
        <strain evidence="2 3">AFG_SD03_1510_Ahy_093</strain>
    </source>
</reference>
<accession>A0ABD7G0Y1</accession>
<dbReference type="Proteomes" id="UP000253075">
    <property type="component" value="Unassembled WGS sequence"/>
</dbReference>
<sequence length="137" mass="16118">MAVDREAQLVRKFVEFAKLMNVYLNHFPRHERYALSNRIRNAAYEVYDLIVEGQKRYHKKTSLTQLDIAHEQLRMQLFLAYELGYFKFTDGRTEGNAAEVEAKRWQAISKLVDELGRMIGGWIRHELAESKEAGQQK</sequence>
<proteinExistence type="predicted"/>
<dbReference type="InterPro" id="IPR055360">
    <property type="entry name" value="bAvd"/>
</dbReference>
<gene>
    <name evidence="2" type="ORF">C6C11_22865</name>
</gene>
<dbReference type="Gene3D" id="1.20.1440.60">
    <property type="entry name" value="23S rRNA-intervening sequence"/>
    <property type="match status" value="1"/>
</dbReference>
<dbReference type="RefSeq" id="WP_113996046.1">
    <property type="nucleotide sequence ID" value="NZ_PUTQ01000050.1"/>
</dbReference>
<dbReference type="SUPFAM" id="SSF158446">
    <property type="entry name" value="IVS-encoded protein-like"/>
    <property type="match status" value="1"/>
</dbReference>
<dbReference type="CDD" id="cd16376">
    <property type="entry name" value="Avd_like"/>
    <property type="match status" value="1"/>
</dbReference>
<dbReference type="EMBL" id="PUTQ01000050">
    <property type="protein sequence ID" value="RCF42757.1"/>
    <property type="molecule type" value="Genomic_DNA"/>
</dbReference>
<organism evidence="2 3">
    <name type="scientific">Aeromonas hydrophila</name>
    <dbReference type="NCBI Taxonomy" id="644"/>
    <lineage>
        <taxon>Bacteria</taxon>
        <taxon>Pseudomonadati</taxon>
        <taxon>Pseudomonadota</taxon>
        <taxon>Gammaproteobacteria</taxon>
        <taxon>Aeromonadales</taxon>
        <taxon>Aeromonadaceae</taxon>
        <taxon>Aeromonas</taxon>
    </lineage>
</organism>